<keyword evidence="2" id="KW-1185">Reference proteome</keyword>
<dbReference type="AlphaFoldDB" id="C4G8C4"/>
<dbReference type="EMBL" id="ACIP02000001">
    <property type="protein sequence ID" value="EEP28730.1"/>
    <property type="molecule type" value="Genomic_DNA"/>
</dbReference>
<proteinExistence type="predicted"/>
<dbReference type="Proteomes" id="UP000003494">
    <property type="component" value="Unassembled WGS sequence"/>
</dbReference>
<sequence>MNWKTAGEDCRREVLEDRCFHNLIDACIFIAVCRRIFILFSHKEDNRDTVKM</sequence>
<organism evidence="1 2">
    <name type="scientific">Shuttleworthella satelles DSM 14600</name>
    <dbReference type="NCBI Taxonomy" id="626523"/>
    <lineage>
        <taxon>Bacteria</taxon>
        <taxon>Bacillati</taxon>
        <taxon>Bacillota</taxon>
        <taxon>Clostridia</taxon>
        <taxon>Lachnospirales</taxon>
        <taxon>Lachnospiraceae</taxon>
        <taxon>Shuttleworthella</taxon>
    </lineage>
</organism>
<evidence type="ECO:0000313" key="2">
    <source>
        <dbReference type="Proteomes" id="UP000003494"/>
    </source>
</evidence>
<comment type="caution">
    <text evidence="1">The sequence shown here is derived from an EMBL/GenBank/DDBJ whole genome shotgun (WGS) entry which is preliminary data.</text>
</comment>
<reference evidence="1" key="1">
    <citation type="submission" date="2009-04" db="EMBL/GenBank/DDBJ databases">
        <authorList>
            <person name="Weinstock G."/>
            <person name="Sodergren E."/>
            <person name="Clifton S."/>
            <person name="Fulton L."/>
            <person name="Fulton B."/>
            <person name="Courtney L."/>
            <person name="Fronick C."/>
            <person name="Harrison M."/>
            <person name="Strong C."/>
            <person name="Farmer C."/>
            <person name="Delahaunty K."/>
            <person name="Markovic C."/>
            <person name="Hall O."/>
            <person name="Minx P."/>
            <person name="Tomlinson C."/>
            <person name="Mitreva M."/>
            <person name="Nelson J."/>
            <person name="Hou S."/>
            <person name="Wollam A."/>
            <person name="Pepin K.H."/>
            <person name="Johnson M."/>
            <person name="Bhonagiri V."/>
            <person name="Nash W.E."/>
            <person name="Warren W."/>
            <person name="Chinwalla A."/>
            <person name="Mardis E.R."/>
            <person name="Wilson R.K."/>
        </authorList>
    </citation>
    <scope>NUCLEOTIDE SEQUENCE [LARGE SCALE GENOMIC DNA]</scope>
    <source>
        <strain evidence="1">DSM 14600</strain>
    </source>
</reference>
<evidence type="ECO:0000313" key="1">
    <source>
        <dbReference type="EMBL" id="EEP28730.1"/>
    </source>
</evidence>
<name>C4G8C4_9FIRM</name>
<dbReference type="STRING" id="626523.GCWU000342_00071"/>
<dbReference type="HOGENOM" id="CLU_3084699_0_0_9"/>
<gene>
    <name evidence="1" type="ORF">GCWU000342_00071</name>
</gene>
<accession>C4G8C4</accession>
<protein>
    <submittedName>
        <fullName evidence="1">Uncharacterized protein</fullName>
    </submittedName>
</protein>